<dbReference type="Proteomes" id="UP000626244">
    <property type="component" value="Unassembled WGS sequence"/>
</dbReference>
<dbReference type="Gene3D" id="3.10.105.10">
    <property type="entry name" value="Dipeptide-binding Protein, Domain 3"/>
    <property type="match status" value="1"/>
</dbReference>
<keyword evidence="10" id="KW-1015">Disulfide bond</keyword>
<evidence type="ECO:0000256" key="11">
    <source>
        <dbReference type="ARBA" id="ARBA00023288"/>
    </source>
</evidence>
<evidence type="ECO:0000256" key="3">
    <source>
        <dbReference type="ARBA" id="ARBA00005695"/>
    </source>
</evidence>
<dbReference type="Pfam" id="PF00496">
    <property type="entry name" value="SBP_bac_5"/>
    <property type="match status" value="1"/>
</dbReference>
<feature type="domain" description="Solute-binding protein family 5" evidence="15">
    <location>
        <begin position="82"/>
        <end position="463"/>
    </location>
</feature>
<evidence type="ECO:0000256" key="9">
    <source>
        <dbReference type="ARBA" id="ARBA00023139"/>
    </source>
</evidence>
<dbReference type="GO" id="GO:0015031">
    <property type="term" value="P:protein transport"/>
    <property type="evidence" value="ECO:0007669"/>
    <property type="project" value="UniProtKB-KW"/>
</dbReference>
<comment type="subcellular location">
    <subcellularLocation>
        <location evidence="1">Cell membrane</location>
        <topology evidence="1">Lipid-anchor</topology>
    </subcellularLocation>
    <subcellularLocation>
        <location evidence="2">Periplasm</location>
    </subcellularLocation>
</comment>
<dbReference type="AlphaFoldDB" id="A0A8J3AGG0"/>
<dbReference type="GO" id="GO:1904680">
    <property type="term" value="F:peptide transmembrane transporter activity"/>
    <property type="evidence" value="ECO:0007669"/>
    <property type="project" value="TreeGrafter"/>
</dbReference>
<dbReference type="GO" id="GO:0043190">
    <property type="term" value="C:ATP-binding cassette (ABC) transporter complex"/>
    <property type="evidence" value="ECO:0007669"/>
    <property type="project" value="InterPro"/>
</dbReference>
<dbReference type="RefSeq" id="WP_087999478.1">
    <property type="nucleotide sequence ID" value="NZ_BMHB01000001.1"/>
</dbReference>
<dbReference type="InterPro" id="IPR000914">
    <property type="entry name" value="SBP_5_dom"/>
</dbReference>
<evidence type="ECO:0000256" key="1">
    <source>
        <dbReference type="ARBA" id="ARBA00004193"/>
    </source>
</evidence>
<reference evidence="17" key="1">
    <citation type="journal article" date="2019" name="Int. J. Syst. Evol. Microbiol.">
        <title>The Global Catalogue of Microorganisms (GCM) 10K type strain sequencing project: providing services to taxonomists for standard genome sequencing and annotation.</title>
        <authorList>
            <consortium name="The Broad Institute Genomics Platform"/>
            <consortium name="The Broad Institute Genome Sequencing Center for Infectious Disease"/>
            <person name="Wu L."/>
            <person name="Ma J."/>
        </authorList>
    </citation>
    <scope>NUCLEOTIDE SEQUENCE [LARGE SCALE GENOMIC DNA]</scope>
    <source>
        <strain evidence="17">CGMCC 1.14993</strain>
    </source>
</reference>
<dbReference type="PROSITE" id="PS51257">
    <property type="entry name" value="PROKAR_LIPOPROTEIN"/>
    <property type="match status" value="1"/>
</dbReference>
<dbReference type="InterPro" id="IPR030678">
    <property type="entry name" value="Peptide/Ni-bd"/>
</dbReference>
<protein>
    <recommendedName>
        <fullName evidence="13">Periplasmic oligopeptide-binding protein OppA</fullName>
    </recommendedName>
</protein>
<keyword evidence="9" id="KW-0564">Palmitate</keyword>
<dbReference type="FunFam" id="3.40.190.10:FF:000018">
    <property type="entry name" value="Oligopeptide ABC transporter, oligopeptide-binding protein"/>
    <property type="match status" value="1"/>
</dbReference>
<feature type="signal peptide" evidence="14">
    <location>
        <begin position="1"/>
        <end position="20"/>
    </location>
</feature>
<comment type="subunit">
    <text evidence="12">The complex is composed of two ATP-binding proteins (OppD and OppF), two transmembrane proteins (OppB and OppC) and a solute-binding protein (OppA).</text>
</comment>
<dbReference type="OrthoDB" id="9801912at2"/>
<evidence type="ECO:0000313" key="17">
    <source>
        <dbReference type="Proteomes" id="UP000626244"/>
    </source>
</evidence>
<evidence type="ECO:0000256" key="13">
    <source>
        <dbReference type="ARBA" id="ARBA00072558"/>
    </source>
</evidence>
<keyword evidence="11" id="KW-0449">Lipoprotein</keyword>
<feature type="chain" id="PRO_5035259411" description="Periplasmic oligopeptide-binding protein OppA" evidence="14">
    <location>
        <begin position="21"/>
        <end position="543"/>
    </location>
</feature>
<dbReference type="Gene3D" id="3.90.76.10">
    <property type="entry name" value="Dipeptide-binding Protein, Domain 1"/>
    <property type="match status" value="1"/>
</dbReference>
<evidence type="ECO:0000256" key="8">
    <source>
        <dbReference type="ARBA" id="ARBA00022927"/>
    </source>
</evidence>
<evidence type="ECO:0000259" key="15">
    <source>
        <dbReference type="Pfam" id="PF00496"/>
    </source>
</evidence>
<dbReference type="GO" id="GO:0015833">
    <property type="term" value="P:peptide transport"/>
    <property type="evidence" value="ECO:0007669"/>
    <property type="project" value="UniProtKB-KW"/>
</dbReference>
<accession>A0A8J3AGG0</accession>
<dbReference type="PANTHER" id="PTHR30290">
    <property type="entry name" value="PERIPLASMIC BINDING COMPONENT OF ABC TRANSPORTER"/>
    <property type="match status" value="1"/>
</dbReference>
<proteinExistence type="inferred from homology"/>
<evidence type="ECO:0000256" key="6">
    <source>
        <dbReference type="ARBA" id="ARBA00022764"/>
    </source>
</evidence>
<comment type="similarity">
    <text evidence="3">Belongs to the bacterial solute-binding protein 5 family.</text>
</comment>
<evidence type="ECO:0000256" key="7">
    <source>
        <dbReference type="ARBA" id="ARBA00022856"/>
    </source>
</evidence>
<keyword evidence="8" id="KW-0653">Protein transport</keyword>
<keyword evidence="17" id="KW-1185">Reference proteome</keyword>
<dbReference type="SUPFAM" id="SSF53850">
    <property type="entry name" value="Periplasmic binding protein-like II"/>
    <property type="match status" value="1"/>
</dbReference>
<dbReference type="PIRSF" id="PIRSF002741">
    <property type="entry name" value="MppA"/>
    <property type="match status" value="1"/>
</dbReference>
<dbReference type="PANTHER" id="PTHR30290:SF10">
    <property type="entry name" value="PERIPLASMIC OLIGOPEPTIDE-BINDING PROTEIN-RELATED"/>
    <property type="match status" value="1"/>
</dbReference>
<sequence>MKRRLATTVTSLLVLSTVLAACGKDTETTSNEPKKDKKQTLKLTTTTEIPSMDSAKTTDAMSFEVLNNVNEGLLRLGEGDEVVDGIAKKDETEISDDGLTYTFHLRDANWSNGEPVTANDFVYSWQRAVDPKTASEYSFILYYVKNAEQIFNGKLPTDQLGVKAIDDKTLQVTLEQATPYFLQLTTFGTYLPQNQAFVESQGDQYGLEADTQLYDGPFTLSEWKHAESFTLTKNDSYWDKDTVKLSEIKYNVVKDTSAAVNLYENGDIDKVMLDSEFVDKYKDDPEYQTQLDARLVFFRFNQKLDLFKNDKVRKAFDLAYDKEAITTAILNDGSKPANWLVPSEWVKGPDGKDFREHNGDFNKYNVEEAQKLWAEAKKELGKDSFELKMLSYDDTTRKKAAEYIAGELTKNLPGLKITVAPQPFEIKLDQEKKLEYDFSFSGWGPDYPDPMTFIDMFISSSAFNEMDYKNPKYDQLVSDAKKEADPQKRWDYMVQAEKVIMDEAGISPIYQRGRAYLQKDSVKGIIAHKFGGDFSYKWATNEN</sequence>
<keyword evidence="5 14" id="KW-0732">Signal</keyword>
<evidence type="ECO:0000256" key="2">
    <source>
        <dbReference type="ARBA" id="ARBA00004418"/>
    </source>
</evidence>
<dbReference type="EMBL" id="BMHB01000001">
    <property type="protein sequence ID" value="GGI12399.1"/>
    <property type="molecule type" value="Genomic_DNA"/>
</dbReference>
<dbReference type="GO" id="GO:0030288">
    <property type="term" value="C:outer membrane-bounded periplasmic space"/>
    <property type="evidence" value="ECO:0007669"/>
    <property type="project" value="UniProtKB-ARBA"/>
</dbReference>
<gene>
    <name evidence="16" type="ORF">GCM10007380_12720</name>
</gene>
<evidence type="ECO:0000256" key="14">
    <source>
        <dbReference type="SAM" id="SignalP"/>
    </source>
</evidence>
<evidence type="ECO:0000313" key="16">
    <source>
        <dbReference type="EMBL" id="GGI12399.1"/>
    </source>
</evidence>
<organism evidence="16 17">
    <name type="scientific">Gottfriedia solisilvae</name>
    <dbReference type="NCBI Taxonomy" id="1516104"/>
    <lineage>
        <taxon>Bacteria</taxon>
        <taxon>Bacillati</taxon>
        <taxon>Bacillota</taxon>
        <taxon>Bacilli</taxon>
        <taxon>Bacillales</taxon>
        <taxon>Bacillaceae</taxon>
        <taxon>Gottfriedia</taxon>
    </lineage>
</organism>
<keyword evidence="4" id="KW-0813">Transport</keyword>
<evidence type="ECO:0000256" key="12">
    <source>
        <dbReference type="ARBA" id="ARBA00063980"/>
    </source>
</evidence>
<comment type="caution">
    <text evidence="16">The sequence shown here is derived from an EMBL/GenBank/DDBJ whole genome shotgun (WGS) entry which is preliminary data.</text>
</comment>
<keyword evidence="6" id="KW-0574">Periplasm</keyword>
<evidence type="ECO:0000256" key="5">
    <source>
        <dbReference type="ARBA" id="ARBA00022729"/>
    </source>
</evidence>
<evidence type="ECO:0000256" key="4">
    <source>
        <dbReference type="ARBA" id="ARBA00022448"/>
    </source>
</evidence>
<keyword evidence="7" id="KW-0571">Peptide transport</keyword>
<dbReference type="InterPro" id="IPR039424">
    <property type="entry name" value="SBP_5"/>
</dbReference>
<dbReference type="FunFam" id="3.90.76.10:FF:000001">
    <property type="entry name" value="Oligopeptide ABC transporter substrate-binding protein"/>
    <property type="match status" value="1"/>
</dbReference>
<dbReference type="CDD" id="cd08504">
    <property type="entry name" value="PBP2_OppA"/>
    <property type="match status" value="1"/>
</dbReference>
<dbReference type="FunFam" id="3.10.105.10:FF:000001">
    <property type="entry name" value="Oligopeptide ABC transporter, oligopeptide-binding protein"/>
    <property type="match status" value="1"/>
</dbReference>
<evidence type="ECO:0000256" key="10">
    <source>
        <dbReference type="ARBA" id="ARBA00023157"/>
    </source>
</evidence>
<name>A0A8J3AGG0_9BACI</name>
<dbReference type="Gene3D" id="3.40.190.10">
    <property type="entry name" value="Periplasmic binding protein-like II"/>
    <property type="match status" value="1"/>
</dbReference>